<dbReference type="RefSeq" id="YP_010655850.1">
    <property type="nucleotide sequence ID" value="NC_070832.1"/>
</dbReference>
<evidence type="ECO:0000313" key="1">
    <source>
        <dbReference type="EMBL" id="AYN55810.1"/>
    </source>
</evidence>
<reference evidence="1 2" key="1">
    <citation type="submission" date="2018-09" db="EMBL/GenBank/DDBJ databases">
        <authorList>
            <person name="Rimple P.A."/>
            <person name="Stoner T.H."/>
            <person name="Garlena R.A."/>
            <person name="Russell D.A."/>
            <person name="Pope W.H."/>
            <person name="Jacobs-Sera D."/>
            <person name="Hatfull G.F."/>
        </authorList>
    </citation>
    <scope>NUCLEOTIDE SEQUENCE [LARGE SCALE GENOMIC DNA]</scope>
</reference>
<dbReference type="KEGG" id="vg:77931722"/>
<dbReference type="Proteomes" id="UP000266910">
    <property type="component" value="Genome"/>
</dbReference>
<evidence type="ECO:0000313" key="2">
    <source>
        <dbReference type="Proteomes" id="UP000266910"/>
    </source>
</evidence>
<keyword evidence="2" id="KW-1185">Reference proteome</keyword>
<dbReference type="GeneID" id="77931722"/>
<proteinExistence type="predicted"/>
<accession>A0A3G2KA24</accession>
<name>A0A3G2KA24_9CAUD</name>
<protein>
    <submittedName>
        <fullName evidence="1">Uncharacterized protein</fullName>
    </submittedName>
</protein>
<sequence>MNPDEETEVRSDMARIIRLEAREYDGRVVVSPDEAALDLYLAGYRKVVK</sequence>
<organism evidence="1 2">
    <name type="scientific">Arthrobacter phage Auxilium</name>
    <dbReference type="NCBI Taxonomy" id="2419948"/>
    <lineage>
        <taxon>Viruses</taxon>
        <taxon>Duplodnaviria</taxon>
        <taxon>Heunggongvirae</taxon>
        <taxon>Uroviricota</taxon>
        <taxon>Caudoviricetes</taxon>
        <taxon>Richievirus</taxon>
        <taxon>Richievirus auxilium</taxon>
    </lineage>
</organism>
<gene>
    <name evidence="1" type="primary">31</name>
    <name evidence="1" type="ORF">PBI_AUXILIUM_31</name>
</gene>
<dbReference type="EMBL" id="MH834598">
    <property type="protein sequence ID" value="AYN55810.1"/>
    <property type="molecule type" value="Genomic_DNA"/>
</dbReference>